<sequence>MANKSKLNSTTDVPNKESIFLDRLFTMTEVTSNIYSAVAAVLALHLALALYIYQAYFGTTTTEKTKRN</sequence>
<accession>A0A1B0FHK4</accession>
<dbReference type="EMBL" id="CCAG010004549">
    <property type="status" value="NOT_ANNOTATED_CDS"/>
    <property type="molecule type" value="Genomic_DNA"/>
</dbReference>
<evidence type="ECO:0000256" key="6">
    <source>
        <dbReference type="SAM" id="Phobius"/>
    </source>
</evidence>
<dbReference type="AlphaFoldDB" id="A0A1B0FHK4"/>
<feature type="transmembrane region" description="Helical" evidence="6">
    <location>
        <begin position="34"/>
        <end position="57"/>
    </location>
</feature>
<reference evidence="7" key="1">
    <citation type="submission" date="2020-05" db="UniProtKB">
        <authorList>
            <consortium name="EnsemblMetazoa"/>
        </authorList>
    </citation>
    <scope>IDENTIFICATION</scope>
    <source>
        <strain evidence="7">Yale</strain>
    </source>
</reference>
<proteinExistence type="predicted"/>
<keyword evidence="1 6" id="KW-0812">Transmembrane</keyword>
<evidence type="ECO:0000256" key="5">
    <source>
        <dbReference type="ARBA" id="ARBA00023329"/>
    </source>
</evidence>
<protein>
    <submittedName>
        <fullName evidence="7">Uncharacterized protein</fullName>
    </submittedName>
</protein>
<dbReference type="GO" id="GO:0070072">
    <property type="term" value="P:vacuolar proton-transporting V-type ATPase complex assembly"/>
    <property type="evidence" value="ECO:0007669"/>
    <property type="project" value="InterPro"/>
</dbReference>
<dbReference type="Proteomes" id="UP000092444">
    <property type="component" value="Unassembled WGS sequence"/>
</dbReference>
<organism evidence="7 8">
    <name type="scientific">Glossina morsitans morsitans</name>
    <name type="common">Savannah tsetse fly</name>
    <dbReference type="NCBI Taxonomy" id="37546"/>
    <lineage>
        <taxon>Eukaryota</taxon>
        <taxon>Metazoa</taxon>
        <taxon>Ecdysozoa</taxon>
        <taxon>Arthropoda</taxon>
        <taxon>Hexapoda</taxon>
        <taxon>Insecta</taxon>
        <taxon>Pterygota</taxon>
        <taxon>Neoptera</taxon>
        <taxon>Endopterygota</taxon>
        <taxon>Diptera</taxon>
        <taxon>Brachycera</taxon>
        <taxon>Muscomorpha</taxon>
        <taxon>Hippoboscoidea</taxon>
        <taxon>Glossinidae</taxon>
        <taxon>Glossina</taxon>
    </lineage>
</organism>
<dbReference type="GO" id="GO:0031410">
    <property type="term" value="C:cytoplasmic vesicle"/>
    <property type="evidence" value="ECO:0007669"/>
    <property type="project" value="UniProtKB-KW"/>
</dbReference>
<dbReference type="InterPro" id="IPR019013">
    <property type="entry name" value="Vma21"/>
</dbReference>
<evidence type="ECO:0000256" key="3">
    <source>
        <dbReference type="ARBA" id="ARBA00022989"/>
    </source>
</evidence>
<keyword evidence="5" id="KW-0968">Cytoplasmic vesicle</keyword>
<keyword evidence="2" id="KW-0256">Endoplasmic reticulum</keyword>
<dbReference type="VEuPathDB" id="VectorBase:GMOY003258"/>
<dbReference type="STRING" id="37546.A0A1B0FHK4"/>
<keyword evidence="8" id="KW-1185">Reference proteome</keyword>
<evidence type="ECO:0000256" key="2">
    <source>
        <dbReference type="ARBA" id="ARBA00022824"/>
    </source>
</evidence>
<evidence type="ECO:0000313" key="7">
    <source>
        <dbReference type="EnsemblMetazoa" id="GMOY003258-PA"/>
    </source>
</evidence>
<dbReference type="Pfam" id="PF09446">
    <property type="entry name" value="VMA21"/>
    <property type="match status" value="1"/>
</dbReference>
<name>A0A1B0FHK4_GLOMM</name>
<evidence type="ECO:0000256" key="4">
    <source>
        <dbReference type="ARBA" id="ARBA00023136"/>
    </source>
</evidence>
<dbReference type="EnsemblMetazoa" id="GMOY003258-RA">
    <property type="protein sequence ID" value="GMOY003258-PA"/>
    <property type="gene ID" value="GMOY003258"/>
</dbReference>
<keyword evidence="4 6" id="KW-0472">Membrane</keyword>
<keyword evidence="3 6" id="KW-1133">Transmembrane helix</keyword>
<evidence type="ECO:0000256" key="1">
    <source>
        <dbReference type="ARBA" id="ARBA00022692"/>
    </source>
</evidence>
<evidence type="ECO:0000313" key="8">
    <source>
        <dbReference type="Proteomes" id="UP000092444"/>
    </source>
</evidence>